<organism evidence="10">
    <name type="scientific">Beluga whale alphaherpesvirus 1</name>
    <dbReference type="NCBI Taxonomy" id="1434720"/>
    <lineage>
        <taxon>Viruses</taxon>
        <taxon>Duplodnaviria</taxon>
        <taxon>Heunggongvirae</taxon>
        <taxon>Peploviricota</taxon>
        <taxon>Herviviricetes</taxon>
        <taxon>Herpesvirales</taxon>
        <taxon>Orthoherpesviridae</taxon>
        <taxon>Alphaherpesvirinae</taxon>
        <taxon>Varicellovirus</taxon>
        <taxon>Varicellovirus monodontidalpha1</taxon>
        <taxon>Monodontid alphaherpesvirus 1</taxon>
    </lineage>
</organism>
<keyword evidence="10" id="KW-0436">Ligase</keyword>
<feature type="compositionally biased region" description="Gly residues" evidence="8">
    <location>
        <begin position="33"/>
        <end position="42"/>
    </location>
</feature>
<dbReference type="GO" id="GO:0004842">
    <property type="term" value="F:ubiquitin-protein transferase activity"/>
    <property type="evidence" value="ECO:0007669"/>
    <property type="project" value="TreeGrafter"/>
</dbReference>
<evidence type="ECO:0000256" key="1">
    <source>
        <dbReference type="ARBA" id="ARBA00022581"/>
    </source>
</evidence>
<feature type="region of interest" description="Disordered" evidence="8">
    <location>
        <begin position="324"/>
        <end position="454"/>
    </location>
</feature>
<dbReference type="PANTHER" id="PTHR12109:SF3">
    <property type="entry name" value="RING FINGER PROTEIN 141"/>
    <property type="match status" value="1"/>
</dbReference>
<accession>A0A286RUF4</accession>
<sequence length="559" mass="57236">MGRRFICVRRPAPSACPRGGTDVGRGPEDRGGPRGSGRGRGVSGSPSSRVSPPGRADAVPGPAETPAQPESPSPGARPGPPAAPDTPPRCCICLDDLRRPATTLPCRHDFCLGCIERWLASELRCPLCQQTVAAVRYGVGNDDVFIETPIEQIHAPGRRDPPVGEAEDAADAGYESYSDDGDVAPPAARDSDVDDREEPHHYALPPTSVARWVRDALARCLNTAPAELSHLTAAAIGSIIQYGASRSAMTGILTPMLGGDAEYAAVSVIADVTRHAKSALENPIEPSLVRAVMRHAMGDGEEARGEDRSQSAGRGVVLMGAVPRRAPRSAGPQEPPAERPGSPGPERRPLARLAPALDDPIPRPTTPGPGGWAETSAGAGGALRPALVRRPSPRRSPSSPAPVAGAEGPAQDAPLALVSPRPGRGTRSEDAPQRRTRPGSLADGDEGPTVSKRPREEAIAPALRAPGAPGTSASVYAPAGAFPAPYSAFSPVLPSLGGGAFAPAAAGAPPLLVALVPALAEVPGAICGCCGGRVPLFVPCRSAGVSPPDARPPCPPPPQ</sequence>
<keyword evidence="2" id="KW-1130">Modulation of host ubiquitin pathway by virus</keyword>
<reference evidence="10" key="1">
    <citation type="submission" date="2017-08" db="EMBL/GenBank/DDBJ databases">
        <title>Genome sequence of an alphaherpesvirus from a beluga whale (Delphinapterus leucas).</title>
        <authorList>
            <person name="Davison A.J."/>
            <person name="Nielsen O."/>
            <person name="Subramaniam K."/>
            <person name="Jacob J.M."/>
            <person name="Romero C.H."/>
            <person name="Burek-Huntington K.A."/>
            <person name="Waltzek T.B."/>
        </authorList>
    </citation>
    <scope>NUCLEOTIDE SEQUENCE [LARGE SCALE GENOMIC DNA]</scope>
    <source>
        <strain evidence="10">LN3131-1</strain>
    </source>
</reference>
<keyword evidence="6" id="KW-0862">Zinc</keyword>
<dbReference type="SMART" id="SM00184">
    <property type="entry name" value="RING"/>
    <property type="match status" value="1"/>
</dbReference>
<protein>
    <submittedName>
        <fullName evidence="10">Ubiquitin E3 ligase ICP0-2</fullName>
    </submittedName>
</protein>
<gene>
    <name evidence="10" type="primary">RL2-2</name>
</gene>
<evidence type="ECO:0000256" key="7">
    <source>
        <dbReference type="PROSITE-ProRule" id="PRU00175"/>
    </source>
</evidence>
<evidence type="ECO:0000256" key="5">
    <source>
        <dbReference type="ARBA" id="ARBA00022771"/>
    </source>
</evidence>
<feature type="compositionally biased region" description="Low complexity" evidence="8">
    <location>
        <begin position="382"/>
        <end position="404"/>
    </location>
</feature>
<feature type="region of interest" description="Disordered" evidence="8">
    <location>
        <begin position="1"/>
        <end position="85"/>
    </location>
</feature>
<dbReference type="EMBL" id="MF678601">
    <property type="protein sequence ID" value="ASW27048.1"/>
    <property type="molecule type" value="Genomic_DNA"/>
</dbReference>
<feature type="compositionally biased region" description="Low complexity" evidence="8">
    <location>
        <begin position="43"/>
        <end position="55"/>
    </location>
</feature>
<keyword evidence="1" id="KW-0945">Host-virus interaction</keyword>
<dbReference type="PROSITE" id="PS50089">
    <property type="entry name" value="ZF_RING_2"/>
    <property type="match status" value="1"/>
</dbReference>
<dbReference type="InterPro" id="IPR047126">
    <property type="entry name" value="RNF141-like"/>
</dbReference>
<feature type="domain" description="RING-type" evidence="9">
    <location>
        <begin position="90"/>
        <end position="129"/>
    </location>
</feature>
<dbReference type="PANTHER" id="PTHR12109">
    <property type="entry name" value="RING FINGER PROTEIN 141-RELATED"/>
    <property type="match status" value="1"/>
</dbReference>
<evidence type="ECO:0000313" key="10">
    <source>
        <dbReference type="EMBL" id="ASW27048.1"/>
    </source>
</evidence>
<dbReference type="GO" id="GO:0016874">
    <property type="term" value="F:ligase activity"/>
    <property type="evidence" value="ECO:0007669"/>
    <property type="project" value="UniProtKB-KW"/>
</dbReference>
<evidence type="ECO:0000313" key="11">
    <source>
        <dbReference type="Proteomes" id="UP000297205"/>
    </source>
</evidence>
<dbReference type="Gene3D" id="3.30.40.10">
    <property type="entry name" value="Zinc/RING finger domain, C3HC4 (zinc finger)"/>
    <property type="match status" value="1"/>
</dbReference>
<proteinExistence type="predicted"/>
<dbReference type="PROSITE" id="PS00518">
    <property type="entry name" value="ZF_RING_1"/>
    <property type="match status" value="1"/>
</dbReference>
<dbReference type="InterPro" id="IPR017907">
    <property type="entry name" value="Znf_RING_CS"/>
</dbReference>
<dbReference type="RefSeq" id="YP_010084928.1">
    <property type="nucleotide sequence ID" value="NC_055166.1"/>
</dbReference>
<dbReference type="GO" id="GO:0039648">
    <property type="term" value="P:symbiont-mediated perturbation of host ubiquitin-like protein modification"/>
    <property type="evidence" value="ECO:0007669"/>
    <property type="project" value="UniProtKB-KW"/>
</dbReference>
<evidence type="ECO:0000259" key="9">
    <source>
        <dbReference type="PROSITE" id="PS50089"/>
    </source>
</evidence>
<keyword evidence="3" id="KW-1128">Modulation of host ubiquitin pathway by viral E3 ligase</keyword>
<evidence type="ECO:0000256" key="2">
    <source>
        <dbReference type="ARBA" id="ARBA00022662"/>
    </source>
</evidence>
<keyword evidence="11" id="KW-1185">Reference proteome</keyword>
<evidence type="ECO:0000256" key="6">
    <source>
        <dbReference type="ARBA" id="ARBA00022833"/>
    </source>
</evidence>
<dbReference type="KEGG" id="vg:65099949"/>
<keyword evidence="5 7" id="KW-0863">Zinc-finger</keyword>
<dbReference type="GO" id="GO:0051865">
    <property type="term" value="P:protein autoubiquitination"/>
    <property type="evidence" value="ECO:0007669"/>
    <property type="project" value="TreeGrafter"/>
</dbReference>
<name>A0A286RUF4_9ALPH</name>
<dbReference type="SUPFAM" id="SSF57850">
    <property type="entry name" value="RING/U-box"/>
    <property type="match status" value="1"/>
</dbReference>
<keyword evidence="4" id="KW-0479">Metal-binding</keyword>
<evidence type="ECO:0000256" key="4">
    <source>
        <dbReference type="ARBA" id="ARBA00022723"/>
    </source>
</evidence>
<dbReference type="InterPro" id="IPR013083">
    <property type="entry name" value="Znf_RING/FYVE/PHD"/>
</dbReference>
<dbReference type="Proteomes" id="UP000297205">
    <property type="component" value="Segment"/>
</dbReference>
<evidence type="ECO:0000256" key="8">
    <source>
        <dbReference type="SAM" id="MobiDB-lite"/>
    </source>
</evidence>
<dbReference type="Pfam" id="PF13923">
    <property type="entry name" value="zf-C3HC4_2"/>
    <property type="match status" value="1"/>
</dbReference>
<dbReference type="GO" id="GO:0008270">
    <property type="term" value="F:zinc ion binding"/>
    <property type="evidence" value="ECO:0007669"/>
    <property type="project" value="UniProtKB-KW"/>
</dbReference>
<dbReference type="GeneID" id="65099949"/>
<feature type="region of interest" description="Disordered" evidence="8">
    <location>
        <begin position="155"/>
        <end position="202"/>
    </location>
</feature>
<evidence type="ECO:0000256" key="3">
    <source>
        <dbReference type="ARBA" id="ARBA00022711"/>
    </source>
</evidence>
<dbReference type="InterPro" id="IPR001841">
    <property type="entry name" value="Znf_RING"/>
</dbReference>
<feature type="compositionally biased region" description="Pro residues" evidence="8">
    <location>
        <begin position="69"/>
        <end position="85"/>
    </location>
</feature>